<organism evidence="1">
    <name type="scientific">Klebsiella phage Kpn74</name>
    <dbReference type="NCBI Taxonomy" id="3044026"/>
    <lineage>
        <taxon>Viruses</taxon>
        <taxon>Duplodnaviria</taxon>
        <taxon>Heunggongvirae</taxon>
        <taxon>Uroviricota</taxon>
        <taxon>Caudoviricetes</taxon>
    </lineage>
</organism>
<accession>A0AAT9V573</accession>
<reference evidence="1" key="1">
    <citation type="journal article" date="2024" name="Can. J. Microbiol.">
        <title>Biological and genomic characteristics of three novel bacteriophages and a phage-plasmid of Klebsiella pneumoniae.</title>
        <authorList>
            <person name="Uskudar-Guclu A."/>
            <person name="Unlu S."/>
            <person name="Salih-Dogan H."/>
            <person name="Yalcin S."/>
            <person name="Basustaoglu A."/>
        </authorList>
    </citation>
    <scope>NUCLEOTIDE SEQUENCE</scope>
</reference>
<evidence type="ECO:0000313" key="1">
    <source>
        <dbReference type="EMBL" id="WJE88335.1"/>
    </source>
</evidence>
<proteinExistence type="predicted"/>
<sequence length="61" mass="7234">MIFRVEKILRSSHNKRTNLRRDCVAFIVVLLLKKARVCRLGFFRLFQLLQSDSTAIHYSSH</sequence>
<dbReference type="EMBL" id="OQ790078">
    <property type="protein sequence ID" value="WJE88335.1"/>
    <property type="molecule type" value="Genomic_DNA"/>
</dbReference>
<protein>
    <submittedName>
        <fullName evidence="1">Uncharacterized protein</fullName>
    </submittedName>
</protein>
<name>A0AAT9V573_9CAUD</name>